<sequence length="57" mass="6049">MSLLIMVAVLPVMAAAASYLAIALACWCELPQRAPLEIDRFAPRPGPAPASRTDKSP</sequence>
<evidence type="ECO:0000313" key="1">
    <source>
        <dbReference type="EMBL" id="MFF0547119.1"/>
    </source>
</evidence>
<reference evidence="1 2" key="1">
    <citation type="submission" date="2024-10" db="EMBL/GenBank/DDBJ databases">
        <title>The Natural Products Discovery Center: Release of the First 8490 Sequenced Strains for Exploring Actinobacteria Biosynthetic Diversity.</title>
        <authorList>
            <person name="Kalkreuter E."/>
            <person name="Kautsar S.A."/>
            <person name="Yang D."/>
            <person name="Bader C.D."/>
            <person name="Teijaro C.N."/>
            <person name="Fluegel L."/>
            <person name="Davis C.M."/>
            <person name="Simpson J.R."/>
            <person name="Lauterbach L."/>
            <person name="Steele A.D."/>
            <person name="Gui C."/>
            <person name="Meng S."/>
            <person name="Li G."/>
            <person name="Viehrig K."/>
            <person name="Ye F."/>
            <person name="Su P."/>
            <person name="Kiefer A.F."/>
            <person name="Nichols A."/>
            <person name="Cepeda A.J."/>
            <person name="Yan W."/>
            <person name="Fan B."/>
            <person name="Jiang Y."/>
            <person name="Adhikari A."/>
            <person name="Zheng C.-J."/>
            <person name="Schuster L."/>
            <person name="Cowan T.M."/>
            <person name="Smanski M.J."/>
            <person name="Chevrette M.G."/>
            <person name="De Carvalho L.P.S."/>
            <person name="Shen B."/>
        </authorList>
    </citation>
    <scope>NUCLEOTIDE SEQUENCE [LARGE SCALE GENOMIC DNA]</scope>
    <source>
        <strain evidence="1 2">NPDC004045</strain>
    </source>
</reference>
<protein>
    <submittedName>
        <fullName evidence="1">Uncharacterized protein</fullName>
    </submittedName>
</protein>
<comment type="caution">
    <text evidence="1">The sequence shown here is derived from an EMBL/GenBank/DDBJ whole genome shotgun (WGS) entry which is preliminary data.</text>
</comment>
<evidence type="ECO:0000313" key="2">
    <source>
        <dbReference type="Proteomes" id="UP001601444"/>
    </source>
</evidence>
<dbReference type="Proteomes" id="UP001601444">
    <property type="component" value="Unassembled WGS sequence"/>
</dbReference>
<gene>
    <name evidence="1" type="ORF">ACFYTF_30215</name>
</gene>
<keyword evidence="2" id="KW-1185">Reference proteome</keyword>
<dbReference type="RefSeq" id="WP_387703268.1">
    <property type="nucleotide sequence ID" value="NZ_JBIAMX010000032.1"/>
</dbReference>
<organism evidence="1 2">
    <name type="scientific">Nocardia thailandica</name>
    <dbReference type="NCBI Taxonomy" id="257275"/>
    <lineage>
        <taxon>Bacteria</taxon>
        <taxon>Bacillati</taxon>
        <taxon>Actinomycetota</taxon>
        <taxon>Actinomycetes</taxon>
        <taxon>Mycobacteriales</taxon>
        <taxon>Nocardiaceae</taxon>
        <taxon>Nocardia</taxon>
    </lineage>
</organism>
<dbReference type="EMBL" id="JBIAMX010000032">
    <property type="protein sequence ID" value="MFF0547119.1"/>
    <property type="molecule type" value="Genomic_DNA"/>
</dbReference>
<proteinExistence type="predicted"/>
<name>A0ABW6PXG1_9NOCA</name>
<accession>A0ABW6PXG1</accession>